<protein>
    <submittedName>
        <fullName evidence="4">Alpha/beta hydrolase</fullName>
    </submittedName>
</protein>
<reference evidence="4" key="1">
    <citation type="submission" date="2022-06" db="EMBL/GenBank/DDBJ databases">
        <title>Novel species in genus Dyadobacter.</title>
        <authorList>
            <person name="Ma C."/>
        </authorList>
    </citation>
    <scope>NUCLEOTIDE SEQUENCE</scope>
    <source>
        <strain evidence="4">CY22</strain>
    </source>
</reference>
<dbReference type="InterPro" id="IPR050266">
    <property type="entry name" value="AB_hydrolase_sf"/>
</dbReference>
<feature type="domain" description="AB hydrolase-1" evidence="3">
    <location>
        <begin position="38"/>
        <end position="143"/>
    </location>
</feature>
<dbReference type="PRINTS" id="PR00793">
    <property type="entry name" value="PROAMNOPTASE"/>
</dbReference>
<dbReference type="RefSeq" id="WP_235164576.1">
    <property type="nucleotide sequence ID" value="NZ_CP098805.1"/>
</dbReference>
<name>A0ABY4XP96_9BACT</name>
<dbReference type="SUPFAM" id="SSF53474">
    <property type="entry name" value="alpha/beta-Hydrolases"/>
    <property type="match status" value="1"/>
</dbReference>
<evidence type="ECO:0000256" key="1">
    <source>
        <dbReference type="ARBA" id="ARBA00010088"/>
    </source>
</evidence>
<comment type="similarity">
    <text evidence="1">Belongs to the peptidase S33 family.</text>
</comment>
<dbReference type="Gene3D" id="3.40.50.1820">
    <property type="entry name" value="alpha/beta hydrolase"/>
    <property type="match status" value="1"/>
</dbReference>
<dbReference type="Pfam" id="PF00561">
    <property type="entry name" value="Abhydrolase_1"/>
    <property type="match status" value="1"/>
</dbReference>
<keyword evidence="5" id="KW-1185">Reference proteome</keyword>
<gene>
    <name evidence="4" type="ORF">NFI80_05750</name>
</gene>
<dbReference type="EMBL" id="CP098805">
    <property type="protein sequence ID" value="USJ32242.1"/>
    <property type="molecule type" value="Genomic_DNA"/>
</dbReference>
<dbReference type="PANTHER" id="PTHR43798:SF33">
    <property type="entry name" value="HYDROLASE, PUTATIVE (AFU_ORTHOLOGUE AFUA_2G14860)-RELATED"/>
    <property type="match status" value="1"/>
</dbReference>
<dbReference type="GO" id="GO:0016787">
    <property type="term" value="F:hydrolase activity"/>
    <property type="evidence" value="ECO:0007669"/>
    <property type="project" value="UniProtKB-KW"/>
</dbReference>
<keyword evidence="2 4" id="KW-0378">Hydrolase</keyword>
<organism evidence="4 5">
    <name type="scientific">Dyadobacter chenhuakuii</name>
    <dbReference type="NCBI Taxonomy" id="2909339"/>
    <lineage>
        <taxon>Bacteria</taxon>
        <taxon>Pseudomonadati</taxon>
        <taxon>Bacteroidota</taxon>
        <taxon>Cytophagia</taxon>
        <taxon>Cytophagales</taxon>
        <taxon>Spirosomataceae</taxon>
        <taxon>Dyadobacter</taxon>
    </lineage>
</organism>
<dbReference type="InterPro" id="IPR002410">
    <property type="entry name" value="Peptidase_S33"/>
</dbReference>
<dbReference type="InterPro" id="IPR000073">
    <property type="entry name" value="AB_hydrolase_1"/>
</dbReference>
<evidence type="ECO:0000259" key="3">
    <source>
        <dbReference type="Pfam" id="PF00561"/>
    </source>
</evidence>
<accession>A0ABY4XP96</accession>
<evidence type="ECO:0000256" key="2">
    <source>
        <dbReference type="ARBA" id="ARBA00022801"/>
    </source>
</evidence>
<evidence type="ECO:0000313" key="4">
    <source>
        <dbReference type="EMBL" id="USJ32242.1"/>
    </source>
</evidence>
<dbReference type="InterPro" id="IPR029058">
    <property type="entry name" value="AB_hydrolase_fold"/>
</dbReference>
<dbReference type="PANTHER" id="PTHR43798">
    <property type="entry name" value="MONOACYLGLYCEROL LIPASE"/>
    <property type="match status" value="1"/>
</dbReference>
<dbReference type="Proteomes" id="UP001055420">
    <property type="component" value="Chromosome"/>
</dbReference>
<sequence length="275" mass="31832">MSIFTIFFGFVFPGYGQDGFVKGSPKLAYWKLSDKPQIIIALHGGPAVRHDYLRPEFDLLTKYTSIVYYDQRGCGLSEQDSTYIWEEHVKDLRRVIKTFSKKNKVFLVGSSWGSMLAMIYAYKHPEDVKGIILTGTVKWEGYNKPYRKRTYSRRVLSHKQILKETGILIRQNVDKSLSEETISIYKETEMYMEAPALETRRSFISAPVIDSLSKILLPVLIFNGSRTCQIDCADEYMNVFPNARLHTIKGACHDPWMSDPNLFAEICNRFIFKYK</sequence>
<proteinExistence type="inferred from homology"/>
<evidence type="ECO:0000313" key="5">
    <source>
        <dbReference type="Proteomes" id="UP001055420"/>
    </source>
</evidence>